<dbReference type="STRING" id="54.SAMN02745121_01405"/>
<name>A0A1I1V3W7_9BACT</name>
<dbReference type="Proteomes" id="UP000199400">
    <property type="component" value="Unassembled WGS sequence"/>
</dbReference>
<proteinExistence type="predicted"/>
<organism evidence="2 3">
    <name type="scientific">Nannocystis exedens</name>
    <dbReference type="NCBI Taxonomy" id="54"/>
    <lineage>
        <taxon>Bacteria</taxon>
        <taxon>Pseudomonadati</taxon>
        <taxon>Myxococcota</taxon>
        <taxon>Polyangia</taxon>
        <taxon>Nannocystales</taxon>
        <taxon>Nannocystaceae</taxon>
        <taxon>Nannocystis</taxon>
    </lineage>
</organism>
<keyword evidence="3" id="KW-1185">Reference proteome</keyword>
<evidence type="ECO:0000313" key="3">
    <source>
        <dbReference type="Proteomes" id="UP000199400"/>
    </source>
</evidence>
<dbReference type="AlphaFoldDB" id="A0A1I1V3W7"/>
<dbReference type="EMBL" id="FOMX01000004">
    <property type="protein sequence ID" value="SFD75783.1"/>
    <property type="molecule type" value="Genomic_DNA"/>
</dbReference>
<protein>
    <submittedName>
        <fullName evidence="2">Uncharacterized protein</fullName>
    </submittedName>
</protein>
<feature type="compositionally biased region" description="Basic and acidic residues" evidence="1">
    <location>
        <begin position="9"/>
        <end position="21"/>
    </location>
</feature>
<reference evidence="3" key="1">
    <citation type="submission" date="2016-10" db="EMBL/GenBank/DDBJ databases">
        <authorList>
            <person name="Varghese N."/>
            <person name="Submissions S."/>
        </authorList>
    </citation>
    <scope>NUCLEOTIDE SEQUENCE [LARGE SCALE GENOMIC DNA]</scope>
    <source>
        <strain evidence="3">ATCC 25963</strain>
    </source>
</reference>
<feature type="region of interest" description="Disordered" evidence="1">
    <location>
        <begin position="1"/>
        <end position="31"/>
    </location>
</feature>
<sequence>MSRETGCSRTREGSSDADRGPPQRWRPARLHGCEGDVARRDDFELAAALAVADLGAGA</sequence>
<gene>
    <name evidence="2" type="ORF">SAMN02745121_01405</name>
</gene>
<evidence type="ECO:0000256" key="1">
    <source>
        <dbReference type="SAM" id="MobiDB-lite"/>
    </source>
</evidence>
<accession>A0A1I1V3W7</accession>
<evidence type="ECO:0000313" key="2">
    <source>
        <dbReference type="EMBL" id="SFD75783.1"/>
    </source>
</evidence>